<dbReference type="Gene3D" id="1.25.40.20">
    <property type="entry name" value="Ankyrin repeat-containing domain"/>
    <property type="match status" value="1"/>
</dbReference>
<accession>A0AAV2RL19</accession>
<organism evidence="1 2">
    <name type="scientific">Meganyctiphanes norvegica</name>
    <name type="common">Northern krill</name>
    <name type="synonym">Thysanopoda norvegica</name>
    <dbReference type="NCBI Taxonomy" id="48144"/>
    <lineage>
        <taxon>Eukaryota</taxon>
        <taxon>Metazoa</taxon>
        <taxon>Ecdysozoa</taxon>
        <taxon>Arthropoda</taxon>
        <taxon>Crustacea</taxon>
        <taxon>Multicrustacea</taxon>
        <taxon>Malacostraca</taxon>
        <taxon>Eumalacostraca</taxon>
        <taxon>Eucarida</taxon>
        <taxon>Euphausiacea</taxon>
        <taxon>Euphausiidae</taxon>
        <taxon>Meganyctiphanes</taxon>
    </lineage>
</organism>
<proteinExistence type="predicted"/>
<name>A0AAV2RL19_MEGNR</name>
<dbReference type="EMBL" id="CAXKWB010026754">
    <property type="protein sequence ID" value="CAL4130504.1"/>
    <property type="molecule type" value="Genomic_DNA"/>
</dbReference>
<dbReference type="Pfam" id="PF12796">
    <property type="entry name" value="Ank_2"/>
    <property type="match status" value="1"/>
</dbReference>
<comment type="caution">
    <text evidence="1">The sequence shown here is derived from an EMBL/GenBank/DDBJ whole genome shotgun (WGS) entry which is preliminary data.</text>
</comment>
<gene>
    <name evidence="1" type="ORF">MNOR_LOCUS26585</name>
</gene>
<dbReference type="InterPro" id="IPR002110">
    <property type="entry name" value="Ankyrin_rpt"/>
</dbReference>
<dbReference type="SUPFAM" id="SSF48403">
    <property type="entry name" value="Ankyrin repeat"/>
    <property type="match status" value="1"/>
</dbReference>
<evidence type="ECO:0000313" key="1">
    <source>
        <dbReference type="EMBL" id="CAL4130504.1"/>
    </source>
</evidence>
<sequence>MYAVDNGHLEVVNMLLDDLYDARLYSRDERGNVNSFTALHIAIQNEDEKMVKRLMRACPDLTQLHNDETYMEMATPDIRRVILSERHRNRWSCSERGVVAGTFLVW</sequence>
<dbReference type="AlphaFoldDB" id="A0AAV2RL19"/>
<reference evidence="1 2" key="1">
    <citation type="submission" date="2024-05" db="EMBL/GenBank/DDBJ databases">
        <authorList>
            <person name="Wallberg A."/>
        </authorList>
    </citation>
    <scope>NUCLEOTIDE SEQUENCE [LARGE SCALE GENOMIC DNA]</scope>
</reference>
<dbReference type="Proteomes" id="UP001497623">
    <property type="component" value="Unassembled WGS sequence"/>
</dbReference>
<dbReference type="InterPro" id="IPR036770">
    <property type="entry name" value="Ankyrin_rpt-contain_sf"/>
</dbReference>
<evidence type="ECO:0000313" key="2">
    <source>
        <dbReference type="Proteomes" id="UP001497623"/>
    </source>
</evidence>
<keyword evidence="2" id="KW-1185">Reference proteome</keyword>
<protein>
    <submittedName>
        <fullName evidence="1">Uncharacterized protein</fullName>
    </submittedName>
</protein>